<dbReference type="PROSITE" id="PS51059">
    <property type="entry name" value="PARP_CATALYTIC"/>
    <property type="match status" value="1"/>
</dbReference>
<feature type="domain" description="PARP catalytic" evidence="2">
    <location>
        <begin position="156"/>
        <end position="272"/>
    </location>
</feature>
<comment type="caution">
    <text evidence="4">The sequence shown here is derived from an EMBL/GenBank/DDBJ whole genome shotgun (WGS) entry which is preliminary data.</text>
</comment>
<evidence type="ECO:0000313" key="4">
    <source>
        <dbReference type="EMBL" id="KAJ6647715.1"/>
    </source>
</evidence>
<dbReference type="EMBL" id="WJQU01000065">
    <property type="protein sequence ID" value="KAJ6634504.1"/>
    <property type="molecule type" value="Genomic_DNA"/>
</dbReference>
<keyword evidence="1" id="KW-0328">Glycosyltransferase</keyword>
<name>A0A9Q0NCD7_9DIPT</name>
<accession>A0A9Q0NCD7</accession>
<gene>
    <name evidence="4" type="ORF">Bhyg_02938</name>
    <name evidence="3" type="ORF">Bhyg_16269</name>
</gene>
<dbReference type="GO" id="GO:0003950">
    <property type="term" value="F:NAD+ poly-ADP-ribosyltransferase activity"/>
    <property type="evidence" value="ECO:0007669"/>
    <property type="project" value="UniProtKB-UniRule"/>
</dbReference>
<evidence type="ECO:0000313" key="3">
    <source>
        <dbReference type="EMBL" id="KAJ6634504.1"/>
    </source>
</evidence>
<dbReference type="InterPro" id="IPR012317">
    <property type="entry name" value="Poly(ADP-ribose)pol_cat_dom"/>
</dbReference>
<dbReference type="AlphaFoldDB" id="A0A9Q0NCD7"/>
<dbReference type="Pfam" id="PF00644">
    <property type="entry name" value="PARP"/>
    <property type="match status" value="1"/>
</dbReference>
<sequence>KITFKRHKPSLSSSLSKANEFTLFTPTAIVQSSITSNTTVSLTDPNSEDNAEGNVCSQDNIGNLLVTNETKKPRLNLLSVPSISRIQQLLQKQQKLMQQQKALSRQNILSWKSVHVLQKMRHCNTKFKRETTSLPATPFTLPTTTAEIPMPPNWHDNYEDAIMSIDTFQKYDVEPSTQHFQTLEKMLRSKSSDPNILTQLDLDERDVLRYTNLALSQAKDSSSLPPYSDNMALLFHCTKNKSNLNSILSQGLDERLSNVFGGRLGKGIYFAD</sequence>
<evidence type="ECO:0000259" key="2">
    <source>
        <dbReference type="PROSITE" id="PS51059"/>
    </source>
</evidence>
<protein>
    <recommendedName>
        <fullName evidence="1">Poly [ADP-ribose] polymerase</fullName>
        <shortName evidence="1">PARP</shortName>
        <ecNumber evidence="1">2.4.2.-</ecNumber>
    </recommendedName>
</protein>
<dbReference type="Proteomes" id="UP001151699">
    <property type="component" value="Chromosome A"/>
</dbReference>
<dbReference type="SUPFAM" id="SSF56399">
    <property type="entry name" value="ADP-ribosylation"/>
    <property type="match status" value="1"/>
</dbReference>
<keyword evidence="5" id="KW-1185">Reference proteome</keyword>
<dbReference type="OrthoDB" id="411019at2759"/>
<feature type="non-terminal residue" evidence="4">
    <location>
        <position position="272"/>
    </location>
</feature>
<dbReference type="EC" id="2.4.2.-" evidence="1"/>
<dbReference type="EMBL" id="WJQU01000001">
    <property type="protein sequence ID" value="KAJ6647715.1"/>
    <property type="molecule type" value="Genomic_DNA"/>
</dbReference>
<evidence type="ECO:0000313" key="5">
    <source>
        <dbReference type="Proteomes" id="UP001151699"/>
    </source>
</evidence>
<evidence type="ECO:0000256" key="1">
    <source>
        <dbReference type="RuleBase" id="RU362114"/>
    </source>
</evidence>
<keyword evidence="1" id="KW-0520">NAD</keyword>
<proteinExistence type="predicted"/>
<dbReference type="Gene3D" id="3.90.228.10">
    <property type="match status" value="1"/>
</dbReference>
<keyword evidence="1" id="KW-0808">Transferase</keyword>
<reference evidence="4" key="1">
    <citation type="submission" date="2022-07" db="EMBL/GenBank/DDBJ databases">
        <authorList>
            <person name="Trinca V."/>
            <person name="Uliana J.V.C."/>
            <person name="Torres T.T."/>
            <person name="Ward R.J."/>
            <person name="Monesi N."/>
        </authorList>
    </citation>
    <scope>NUCLEOTIDE SEQUENCE</scope>
    <source>
        <strain evidence="4">HSMRA1968</strain>
        <tissue evidence="4">Whole embryos</tissue>
    </source>
</reference>
<organism evidence="4 5">
    <name type="scientific">Pseudolycoriella hygida</name>
    <dbReference type="NCBI Taxonomy" id="35572"/>
    <lineage>
        <taxon>Eukaryota</taxon>
        <taxon>Metazoa</taxon>
        <taxon>Ecdysozoa</taxon>
        <taxon>Arthropoda</taxon>
        <taxon>Hexapoda</taxon>
        <taxon>Insecta</taxon>
        <taxon>Pterygota</taxon>
        <taxon>Neoptera</taxon>
        <taxon>Endopterygota</taxon>
        <taxon>Diptera</taxon>
        <taxon>Nematocera</taxon>
        <taxon>Sciaroidea</taxon>
        <taxon>Sciaridae</taxon>
        <taxon>Pseudolycoriella</taxon>
    </lineage>
</organism>
<feature type="non-terminal residue" evidence="4">
    <location>
        <position position="1"/>
    </location>
</feature>